<dbReference type="AlphaFoldDB" id="A0A238UG80"/>
<protein>
    <recommendedName>
        <fullName evidence="4">DUF1800 domain-containing protein</fullName>
    </recommendedName>
</protein>
<dbReference type="Proteomes" id="UP000215214">
    <property type="component" value="Chromosome TJEJU"/>
</dbReference>
<evidence type="ECO:0000313" key="2">
    <source>
        <dbReference type="EMBL" id="SNR17370.1"/>
    </source>
</evidence>
<gene>
    <name evidence="2" type="ORF">TJEJU_3733</name>
</gene>
<proteinExistence type="predicted"/>
<dbReference type="InterPro" id="IPR014917">
    <property type="entry name" value="DUF1800"/>
</dbReference>
<accession>A0A238UG80</accession>
<feature type="region of interest" description="Disordered" evidence="1">
    <location>
        <begin position="55"/>
        <end position="77"/>
    </location>
</feature>
<dbReference type="EMBL" id="LT899436">
    <property type="protein sequence ID" value="SNR17370.1"/>
    <property type="molecule type" value="Genomic_DNA"/>
</dbReference>
<evidence type="ECO:0000256" key="1">
    <source>
        <dbReference type="SAM" id="MobiDB-lite"/>
    </source>
</evidence>
<keyword evidence="3" id="KW-1185">Reference proteome</keyword>
<evidence type="ECO:0008006" key="4">
    <source>
        <dbReference type="Google" id="ProtNLM"/>
    </source>
</evidence>
<name>A0A238UG80_9FLAO</name>
<reference evidence="2 3" key="1">
    <citation type="submission" date="2017-07" db="EMBL/GenBank/DDBJ databases">
        <authorList>
            <person name="Sun Z.S."/>
            <person name="Albrecht U."/>
            <person name="Echele G."/>
            <person name="Lee C.C."/>
        </authorList>
    </citation>
    <scope>NUCLEOTIDE SEQUENCE [LARGE SCALE GENOMIC DNA]</scope>
    <source>
        <strain evidence="3">type strain: KCTC 22618</strain>
    </source>
</reference>
<dbReference type="KEGG" id="tje:TJEJU_3733"/>
<evidence type="ECO:0000313" key="3">
    <source>
        <dbReference type="Proteomes" id="UP000215214"/>
    </source>
</evidence>
<sequence length="544" mass="62989">MNYLDQYSGPLGLRKAKHLLRRTSFNYSKETLQQFATLTPEAAFNQLITNQNNLWSEPYDPRPETAPDGNWTSSTEHPNTFDGHFRKRRIITSWWWYNGMNQNSLIQKMTFFLHTSFTVSKDDGAGFSTNFYDHLLLLEKYALGNLKTLSKKITFDNSMLDFLDNTQNNANNPNENYAREFLELFTILKAEQIGNGDYTNYTELDVQQAAKVFSGIKIQTDRSIIDAETNIPKGRIDVNRHDQDNKTFSHAFDNTTIIGSDTEIGIVQELSDFVEMVFSKEATAISFIRKLYRYFVKSEWNDTVEENVIKPLATELKDGDYEILPILKKLLTSNHFYDLDDTNADDNIIGSIIKSPLQLINEVISFFKMKIPDPATEVEDFYQFFNFVHNIYLAAGGMLLWSPDSVAGYPAHYQSPDFDRHWFSSNTVLARYKLIESLLTGRNKIRFNNNIRVELNIVDFIDNNITEPLLARELITELASFLYPEDISDERVTYFAQNLLEGFPDYYWTDAWIQYKSSGDDTIVKTRLHALIIQMINAPEFQLM</sequence>
<dbReference type="Pfam" id="PF08811">
    <property type="entry name" value="DUF1800"/>
    <property type="match status" value="1"/>
</dbReference>
<dbReference type="OrthoDB" id="9772295at2"/>
<dbReference type="RefSeq" id="WP_095074498.1">
    <property type="nucleotide sequence ID" value="NZ_LT899436.1"/>
</dbReference>
<organism evidence="2 3">
    <name type="scientific">Tenacibaculum jejuense</name>
    <dbReference type="NCBI Taxonomy" id="584609"/>
    <lineage>
        <taxon>Bacteria</taxon>
        <taxon>Pseudomonadati</taxon>
        <taxon>Bacteroidota</taxon>
        <taxon>Flavobacteriia</taxon>
        <taxon>Flavobacteriales</taxon>
        <taxon>Flavobacteriaceae</taxon>
        <taxon>Tenacibaculum</taxon>
    </lineage>
</organism>